<name>A0A839DT43_9PSEU</name>
<dbReference type="GO" id="GO:0016491">
    <property type="term" value="F:oxidoreductase activity"/>
    <property type="evidence" value="ECO:0007669"/>
    <property type="project" value="UniProtKB-KW"/>
</dbReference>
<feature type="domain" description="NADP-dependent oxidoreductase" evidence="2">
    <location>
        <begin position="25"/>
        <end position="315"/>
    </location>
</feature>
<dbReference type="PANTHER" id="PTHR43625:SF40">
    <property type="entry name" value="ALDO-KETO REDUCTASE YAKC [NADP(+)]"/>
    <property type="match status" value="1"/>
</dbReference>
<dbReference type="EMBL" id="JACGWZ010000001">
    <property type="protein sequence ID" value="MBA8823446.1"/>
    <property type="molecule type" value="Genomic_DNA"/>
</dbReference>
<dbReference type="InterPro" id="IPR036812">
    <property type="entry name" value="NAD(P)_OxRdtase_dom_sf"/>
</dbReference>
<evidence type="ECO:0000259" key="2">
    <source>
        <dbReference type="Pfam" id="PF00248"/>
    </source>
</evidence>
<dbReference type="SUPFAM" id="SSF51430">
    <property type="entry name" value="NAD(P)-linked oxidoreductase"/>
    <property type="match status" value="1"/>
</dbReference>
<dbReference type="InterPro" id="IPR023210">
    <property type="entry name" value="NADP_OxRdtase_dom"/>
</dbReference>
<protein>
    <submittedName>
        <fullName evidence="3">Aryl-alcohol dehydrogenase-like predicted oxidoreductase</fullName>
    </submittedName>
</protein>
<keyword evidence="4" id="KW-1185">Reference proteome</keyword>
<sequence length="323" mass="35140">MTPPRTALGTRHLGSLEVSEQGLGCMGMSDFYGTADNEVESIATIHRALDEGVTLFDTSDMYGRGGANEGLVGRALADRRDRAVLATKFGIVRDADYTDATVRADPAYVHQAIDRSLQRLNVEYVDLYYLHRVDPHVPIEETVGAMAELVAAGKVRHLGLSEASAEEITRAYRVHPIAAVQTEWSLWSRDIEDEVVPTCRRLGIGVVAYAPLGRSLLTGTINSQDSLPPQDLRRGFARFSEQNFAHNQRIVQQLTELAARHGASPAQLALAWIAHQGDDVVALPGTKRRTYLEDNLAATGISLSPDDLAEISAIAAPVAGNRY</sequence>
<evidence type="ECO:0000313" key="3">
    <source>
        <dbReference type="EMBL" id="MBA8823446.1"/>
    </source>
</evidence>
<dbReference type="InterPro" id="IPR050791">
    <property type="entry name" value="Aldo-Keto_reductase"/>
</dbReference>
<dbReference type="RefSeq" id="WP_182542752.1">
    <property type="nucleotide sequence ID" value="NZ_JACGWZ010000001.1"/>
</dbReference>
<dbReference type="GO" id="GO:0005737">
    <property type="term" value="C:cytoplasm"/>
    <property type="evidence" value="ECO:0007669"/>
    <property type="project" value="TreeGrafter"/>
</dbReference>
<dbReference type="Pfam" id="PF00248">
    <property type="entry name" value="Aldo_ket_red"/>
    <property type="match status" value="1"/>
</dbReference>
<comment type="caution">
    <text evidence="3">The sequence shown here is derived from an EMBL/GenBank/DDBJ whole genome shotgun (WGS) entry which is preliminary data.</text>
</comment>
<evidence type="ECO:0000313" key="4">
    <source>
        <dbReference type="Proteomes" id="UP000569329"/>
    </source>
</evidence>
<reference evidence="3 4" key="1">
    <citation type="submission" date="2020-07" db="EMBL/GenBank/DDBJ databases">
        <title>Sequencing the genomes of 1000 actinobacteria strains.</title>
        <authorList>
            <person name="Klenk H.-P."/>
        </authorList>
    </citation>
    <scope>NUCLEOTIDE SEQUENCE [LARGE SCALE GENOMIC DNA]</scope>
    <source>
        <strain evidence="3 4">DSM 45975</strain>
    </source>
</reference>
<dbReference type="AlphaFoldDB" id="A0A839DT43"/>
<accession>A0A839DT43</accession>
<evidence type="ECO:0000256" key="1">
    <source>
        <dbReference type="ARBA" id="ARBA00023002"/>
    </source>
</evidence>
<proteinExistence type="predicted"/>
<gene>
    <name evidence="3" type="ORF">FHX42_000775</name>
</gene>
<organism evidence="3 4">
    <name type="scientific">Halosaccharopolyspora lacisalsi</name>
    <dbReference type="NCBI Taxonomy" id="1000566"/>
    <lineage>
        <taxon>Bacteria</taxon>
        <taxon>Bacillati</taxon>
        <taxon>Actinomycetota</taxon>
        <taxon>Actinomycetes</taxon>
        <taxon>Pseudonocardiales</taxon>
        <taxon>Pseudonocardiaceae</taxon>
        <taxon>Halosaccharopolyspora</taxon>
    </lineage>
</organism>
<dbReference type="PANTHER" id="PTHR43625">
    <property type="entry name" value="AFLATOXIN B1 ALDEHYDE REDUCTASE"/>
    <property type="match status" value="1"/>
</dbReference>
<dbReference type="CDD" id="cd19076">
    <property type="entry name" value="AKR_AKR13A_13D"/>
    <property type="match status" value="1"/>
</dbReference>
<dbReference type="Proteomes" id="UP000569329">
    <property type="component" value="Unassembled WGS sequence"/>
</dbReference>
<keyword evidence="1" id="KW-0560">Oxidoreductase</keyword>
<dbReference type="Gene3D" id="3.20.20.100">
    <property type="entry name" value="NADP-dependent oxidoreductase domain"/>
    <property type="match status" value="1"/>
</dbReference>